<dbReference type="InterPro" id="IPR043504">
    <property type="entry name" value="Peptidase_S1_PA_chymotrypsin"/>
</dbReference>
<keyword evidence="2" id="KW-0645">Protease</keyword>
<evidence type="ECO:0000313" key="3">
    <source>
        <dbReference type="Proteomes" id="UP001379533"/>
    </source>
</evidence>
<dbReference type="RefSeq" id="WP_394845456.1">
    <property type="nucleotide sequence ID" value="NZ_CP089982.1"/>
</dbReference>
<dbReference type="SUPFAM" id="SSF50494">
    <property type="entry name" value="Trypsin-like serine proteases"/>
    <property type="match status" value="1"/>
</dbReference>
<dbReference type="Gene3D" id="2.40.10.10">
    <property type="entry name" value="Trypsin-like serine proteases"/>
    <property type="match status" value="2"/>
</dbReference>
<evidence type="ECO:0000313" key="2">
    <source>
        <dbReference type="EMBL" id="WXA94845.1"/>
    </source>
</evidence>
<dbReference type="Proteomes" id="UP001379533">
    <property type="component" value="Chromosome"/>
</dbReference>
<gene>
    <name evidence="2" type="ORF">LZC95_51545</name>
</gene>
<keyword evidence="3" id="KW-1185">Reference proteome</keyword>
<evidence type="ECO:0000256" key="1">
    <source>
        <dbReference type="SAM" id="SignalP"/>
    </source>
</evidence>
<dbReference type="EMBL" id="CP089982">
    <property type="protein sequence ID" value="WXA94845.1"/>
    <property type="molecule type" value="Genomic_DNA"/>
</dbReference>
<dbReference type="GO" id="GO:0008233">
    <property type="term" value="F:peptidase activity"/>
    <property type="evidence" value="ECO:0007669"/>
    <property type="project" value="UniProtKB-KW"/>
</dbReference>
<keyword evidence="1" id="KW-0732">Signal</keyword>
<protein>
    <submittedName>
        <fullName evidence="2">Serine protease</fullName>
    </submittedName>
</protein>
<sequence>MLTRLFLFAAAASLSLGAAACGSSSSEEEPAANTVCAGLHIVDPSLRTQSQCGPTLDFTPINDYHGDISSIQEREDAVVLINGSCTGTLIAAQAGPIILTAGHCGHVGDRVMLAFNVEANADGDTLVTEGAIIEQADTPDYALIQPDKLPAIAPTPLTTKESDRVAIVQHPRGGPKAIAEGKLAGICNGLIYYTDLDTLVGGSGAGVLTREGYLIGVHTDGDCAADGTGSNYGWTAASIVQASSYLKDADIAAR</sequence>
<dbReference type="InterPro" id="IPR009003">
    <property type="entry name" value="Peptidase_S1_PA"/>
</dbReference>
<keyword evidence="2" id="KW-0378">Hydrolase</keyword>
<dbReference type="PROSITE" id="PS51257">
    <property type="entry name" value="PROKAR_LIPOPROTEIN"/>
    <property type="match status" value="1"/>
</dbReference>
<dbReference type="GO" id="GO:0006508">
    <property type="term" value="P:proteolysis"/>
    <property type="evidence" value="ECO:0007669"/>
    <property type="project" value="UniProtKB-KW"/>
</dbReference>
<reference evidence="2 3" key="1">
    <citation type="submission" date="2021-12" db="EMBL/GenBank/DDBJ databases">
        <title>Discovery of the Pendulisporaceae a myxobacterial family with distinct sporulation behavior and unique specialized metabolism.</title>
        <authorList>
            <person name="Garcia R."/>
            <person name="Popoff A."/>
            <person name="Bader C.D."/>
            <person name="Loehr J."/>
            <person name="Walesch S."/>
            <person name="Walt C."/>
            <person name="Boldt J."/>
            <person name="Bunk B."/>
            <person name="Haeckl F.J.F.P.J."/>
            <person name="Gunesch A.P."/>
            <person name="Birkelbach J."/>
            <person name="Nuebel U."/>
            <person name="Pietschmann T."/>
            <person name="Bach T."/>
            <person name="Mueller R."/>
        </authorList>
    </citation>
    <scope>NUCLEOTIDE SEQUENCE [LARGE SCALE GENOMIC DNA]</scope>
    <source>
        <strain evidence="2 3">MSr12523</strain>
    </source>
</reference>
<accession>A0ABZ2K838</accession>
<proteinExistence type="predicted"/>
<organism evidence="2 3">
    <name type="scientific">Pendulispora brunnea</name>
    <dbReference type="NCBI Taxonomy" id="2905690"/>
    <lineage>
        <taxon>Bacteria</taxon>
        <taxon>Pseudomonadati</taxon>
        <taxon>Myxococcota</taxon>
        <taxon>Myxococcia</taxon>
        <taxon>Myxococcales</taxon>
        <taxon>Sorangiineae</taxon>
        <taxon>Pendulisporaceae</taxon>
        <taxon>Pendulispora</taxon>
    </lineage>
</organism>
<feature type="signal peptide" evidence="1">
    <location>
        <begin position="1"/>
        <end position="20"/>
    </location>
</feature>
<name>A0ABZ2K838_9BACT</name>
<feature type="chain" id="PRO_5046213365" evidence="1">
    <location>
        <begin position="21"/>
        <end position="254"/>
    </location>
</feature>
<dbReference type="Pfam" id="PF13365">
    <property type="entry name" value="Trypsin_2"/>
    <property type="match status" value="1"/>
</dbReference>